<evidence type="ECO:0000256" key="4">
    <source>
        <dbReference type="ARBA" id="ARBA00022553"/>
    </source>
</evidence>
<evidence type="ECO:0000256" key="1">
    <source>
        <dbReference type="ARBA" id="ARBA00000085"/>
    </source>
</evidence>
<gene>
    <name evidence="10" type="ORF">ABID24_000492</name>
</gene>
<sequence>MKEKKITAVRVGVLLLAALFFAVLHWILREKVPERQVRLAVLACTAGISGASFFWVRFHHRQVALFADDICEMLDALMAGREPENYFPYEDSLSARVQGKLMQYCDMMKEEGLQNRRDKETIQELVSDISHQVKTPVANIKMFTGILKKHALSEEKREEFLSTLEGQINKLDFLMQSLIKMSRLETGTFVLHMKEAPLSETIARAMSGVWAAAERKHISLEVQCHEELTALHDPKWTAEAVGNLLDNAVKYTPDGGTVQVTVEPWQFYTKLTVSDTGIGIDESHYHDVFQRFFREEEAADKEGVGLGLYLANGIINKQKGYISVKSQKGKGTAFSVYLLS</sequence>
<accession>A0ABV2LZN7</accession>
<dbReference type="Gene3D" id="3.30.565.10">
    <property type="entry name" value="Histidine kinase-like ATPase, C-terminal domain"/>
    <property type="match status" value="1"/>
</dbReference>
<dbReference type="InterPro" id="IPR004358">
    <property type="entry name" value="Sig_transdc_His_kin-like_C"/>
</dbReference>
<keyword evidence="8" id="KW-0812">Transmembrane</keyword>
<keyword evidence="6 10" id="KW-0418">Kinase</keyword>
<keyword evidence="8" id="KW-1133">Transmembrane helix</keyword>
<comment type="caution">
    <text evidence="10">The sequence shown here is derived from an EMBL/GenBank/DDBJ whole genome shotgun (WGS) entry which is preliminary data.</text>
</comment>
<proteinExistence type="predicted"/>
<dbReference type="InterPro" id="IPR036097">
    <property type="entry name" value="HisK_dim/P_sf"/>
</dbReference>
<keyword evidence="5" id="KW-0808">Transferase</keyword>
<dbReference type="Pfam" id="PF02518">
    <property type="entry name" value="HATPase_c"/>
    <property type="match status" value="1"/>
</dbReference>
<evidence type="ECO:0000256" key="2">
    <source>
        <dbReference type="ARBA" id="ARBA00004370"/>
    </source>
</evidence>
<keyword evidence="11" id="KW-1185">Reference proteome</keyword>
<dbReference type="RefSeq" id="WP_257463810.1">
    <property type="nucleotide sequence ID" value="NZ_BAABXP010000003.1"/>
</dbReference>
<feature type="domain" description="Histidine kinase" evidence="9">
    <location>
        <begin position="128"/>
        <end position="340"/>
    </location>
</feature>
<keyword evidence="7" id="KW-0902">Two-component regulatory system</keyword>
<evidence type="ECO:0000256" key="6">
    <source>
        <dbReference type="ARBA" id="ARBA00022777"/>
    </source>
</evidence>
<dbReference type="InterPro" id="IPR036890">
    <property type="entry name" value="HATPase_C_sf"/>
</dbReference>
<reference evidence="10 11" key="1">
    <citation type="submission" date="2024-06" db="EMBL/GenBank/DDBJ databases">
        <title>Genomic Encyclopedia of Type Strains, Phase IV (KMG-IV): sequencing the most valuable type-strain genomes for metagenomic binning, comparative biology and taxonomic classification.</title>
        <authorList>
            <person name="Goeker M."/>
        </authorList>
    </citation>
    <scope>NUCLEOTIDE SEQUENCE [LARGE SCALE GENOMIC DNA]</scope>
    <source>
        <strain evidence="10 11">DSM 29492</strain>
    </source>
</reference>
<dbReference type="SUPFAM" id="SSF55874">
    <property type="entry name" value="ATPase domain of HSP90 chaperone/DNA topoisomerase II/histidine kinase"/>
    <property type="match status" value="1"/>
</dbReference>
<keyword evidence="4" id="KW-0597">Phosphoprotein</keyword>
<evidence type="ECO:0000256" key="3">
    <source>
        <dbReference type="ARBA" id="ARBA00012438"/>
    </source>
</evidence>
<dbReference type="PANTHER" id="PTHR45453:SF1">
    <property type="entry name" value="PHOSPHATE REGULON SENSOR PROTEIN PHOR"/>
    <property type="match status" value="1"/>
</dbReference>
<dbReference type="InterPro" id="IPR050351">
    <property type="entry name" value="BphY/WalK/GraS-like"/>
</dbReference>
<feature type="transmembrane region" description="Helical" evidence="8">
    <location>
        <begin position="7"/>
        <end position="27"/>
    </location>
</feature>
<evidence type="ECO:0000259" key="9">
    <source>
        <dbReference type="PROSITE" id="PS50109"/>
    </source>
</evidence>
<dbReference type="CDD" id="cd00082">
    <property type="entry name" value="HisKA"/>
    <property type="match status" value="1"/>
</dbReference>
<dbReference type="Pfam" id="PF00512">
    <property type="entry name" value="HisKA"/>
    <property type="match status" value="1"/>
</dbReference>
<keyword evidence="8" id="KW-0472">Membrane</keyword>
<dbReference type="SMART" id="SM00387">
    <property type="entry name" value="HATPase_c"/>
    <property type="match status" value="1"/>
</dbReference>
<dbReference type="Gene3D" id="1.10.287.130">
    <property type="match status" value="1"/>
</dbReference>
<evidence type="ECO:0000256" key="7">
    <source>
        <dbReference type="ARBA" id="ARBA00023012"/>
    </source>
</evidence>
<dbReference type="InterPro" id="IPR005467">
    <property type="entry name" value="His_kinase_dom"/>
</dbReference>
<dbReference type="SUPFAM" id="SSF47384">
    <property type="entry name" value="Homodimeric domain of signal transducing histidine kinase"/>
    <property type="match status" value="1"/>
</dbReference>
<dbReference type="InterPro" id="IPR003661">
    <property type="entry name" value="HisK_dim/P_dom"/>
</dbReference>
<evidence type="ECO:0000313" key="10">
    <source>
        <dbReference type="EMBL" id="MET3749269.1"/>
    </source>
</evidence>
<organism evidence="10 11">
    <name type="scientific">Blautia caecimuris</name>
    <dbReference type="NCBI Taxonomy" id="1796615"/>
    <lineage>
        <taxon>Bacteria</taxon>
        <taxon>Bacillati</taxon>
        <taxon>Bacillota</taxon>
        <taxon>Clostridia</taxon>
        <taxon>Lachnospirales</taxon>
        <taxon>Lachnospiraceae</taxon>
        <taxon>Blautia</taxon>
    </lineage>
</organism>
<evidence type="ECO:0000313" key="11">
    <source>
        <dbReference type="Proteomes" id="UP001549106"/>
    </source>
</evidence>
<evidence type="ECO:0000256" key="8">
    <source>
        <dbReference type="SAM" id="Phobius"/>
    </source>
</evidence>
<dbReference type="EMBL" id="JBEPMJ010000002">
    <property type="protein sequence ID" value="MET3749269.1"/>
    <property type="molecule type" value="Genomic_DNA"/>
</dbReference>
<dbReference type="EC" id="2.7.13.3" evidence="3"/>
<dbReference type="Proteomes" id="UP001549106">
    <property type="component" value="Unassembled WGS sequence"/>
</dbReference>
<dbReference type="InterPro" id="IPR003594">
    <property type="entry name" value="HATPase_dom"/>
</dbReference>
<dbReference type="PANTHER" id="PTHR45453">
    <property type="entry name" value="PHOSPHATE REGULON SENSOR PROTEIN PHOR"/>
    <property type="match status" value="1"/>
</dbReference>
<comment type="catalytic activity">
    <reaction evidence="1">
        <text>ATP + protein L-histidine = ADP + protein N-phospho-L-histidine.</text>
        <dbReference type="EC" id="2.7.13.3"/>
    </reaction>
</comment>
<protein>
    <recommendedName>
        <fullName evidence="3">histidine kinase</fullName>
        <ecNumber evidence="3">2.7.13.3</ecNumber>
    </recommendedName>
</protein>
<name>A0ABV2LZN7_9FIRM</name>
<dbReference type="PRINTS" id="PR00344">
    <property type="entry name" value="BCTRLSENSOR"/>
</dbReference>
<dbReference type="PROSITE" id="PS50109">
    <property type="entry name" value="HIS_KIN"/>
    <property type="match status" value="1"/>
</dbReference>
<dbReference type="SMART" id="SM00388">
    <property type="entry name" value="HisKA"/>
    <property type="match status" value="1"/>
</dbReference>
<dbReference type="GO" id="GO:0016301">
    <property type="term" value="F:kinase activity"/>
    <property type="evidence" value="ECO:0007669"/>
    <property type="project" value="UniProtKB-KW"/>
</dbReference>
<feature type="transmembrane region" description="Helical" evidence="8">
    <location>
        <begin position="39"/>
        <end position="56"/>
    </location>
</feature>
<evidence type="ECO:0000256" key="5">
    <source>
        <dbReference type="ARBA" id="ARBA00022679"/>
    </source>
</evidence>
<comment type="subcellular location">
    <subcellularLocation>
        <location evidence="2">Membrane</location>
    </subcellularLocation>
</comment>